<protein>
    <submittedName>
        <fullName evidence="1">Uncharacterized protein</fullName>
    </submittedName>
</protein>
<sequence length="60" mass="6369">MDLLRARPALTGQTAGAEMLVDGGKCSALRVVTVSLPDHVWKCDQISDGGINPMYRVGVV</sequence>
<organism evidence="1 2">
    <name type="scientific">Acrocarpospora macrocephala</name>
    <dbReference type="NCBI Taxonomy" id="150177"/>
    <lineage>
        <taxon>Bacteria</taxon>
        <taxon>Bacillati</taxon>
        <taxon>Actinomycetota</taxon>
        <taxon>Actinomycetes</taxon>
        <taxon>Streptosporangiales</taxon>
        <taxon>Streptosporangiaceae</taxon>
        <taxon>Acrocarpospora</taxon>
    </lineage>
</organism>
<evidence type="ECO:0000313" key="2">
    <source>
        <dbReference type="Proteomes" id="UP000331127"/>
    </source>
</evidence>
<accession>A0A5M3WZI7</accession>
<name>A0A5M3WZI7_9ACTN</name>
<dbReference type="RefSeq" id="WP_155360066.1">
    <property type="nucleotide sequence ID" value="NZ_BAAAHL010000041.1"/>
</dbReference>
<gene>
    <name evidence="1" type="ORF">Amac_085140</name>
</gene>
<keyword evidence="2" id="KW-1185">Reference proteome</keyword>
<evidence type="ECO:0000313" key="1">
    <source>
        <dbReference type="EMBL" id="GES14917.1"/>
    </source>
</evidence>
<dbReference type="AlphaFoldDB" id="A0A5M3WZI7"/>
<dbReference type="EMBL" id="BLAE01000066">
    <property type="protein sequence ID" value="GES14917.1"/>
    <property type="molecule type" value="Genomic_DNA"/>
</dbReference>
<comment type="caution">
    <text evidence="1">The sequence shown here is derived from an EMBL/GenBank/DDBJ whole genome shotgun (WGS) entry which is preliminary data.</text>
</comment>
<reference evidence="1 2" key="1">
    <citation type="submission" date="2019-10" db="EMBL/GenBank/DDBJ databases">
        <title>Whole genome shotgun sequence of Acrocarpospora macrocephala NBRC 16266.</title>
        <authorList>
            <person name="Ichikawa N."/>
            <person name="Kimura A."/>
            <person name="Kitahashi Y."/>
            <person name="Komaki H."/>
            <person name="Oguchi A."/>
        </authorList>
    </citation>
    <scope>NUCLEOTIDE SEQUENCE [LARGE SCALE GENOMIC DNA]</scope>
    <source>
        <strain evidence="1 2">NBRC 16266</strain>
    </source>
</reference>
<dbReference type="Proteomes" id="UP000331127">
    <property type="component" value="Unassembled WGS sequence"/>
</dbReference>
<proteinExistence type="predicted"/>